<evidence type="ECO:0000256" key="1">
    <source>
        <dbReference type="SAM" id="SignalP"/>
    </source>
</evidence>
<evidence type="ECO:0000313" key="2">
    <source>
        <dbReference type="EMBL" id="MBU2787786.1"/>
    </source>
</evidence>
<feature type="chain" id="PRO_5042089509" evidence="1">
    <location>
        <begin position="30"/>
        <end position="318"/>
    </location>
</feature>
<organism evidence="2 3">
    <name type="scientific">Igneacidithiobacillus copahuensis</name>
    <dbReference type="NCBI Taxonomy" id="2724909"/>
    <lineage>
        <taxon>Bacteria</taxon>
        <taxon>Pseudomonadati</taxon>
        <taxon>Pseudomonadota</taxon>
        <taxon>Acidithiobacillia</taxon>
        <taxon>Acidithiobacillales</taxon>
        <taxon>Acidithiobacillaceae</taxon>
        <taxon>Igneacidithiobacillus</taxon>
    </lineage>
</organism>
<dbReference type="PROSITE" id="PS51257">
    <property type="entry name" value="PROKAR_LIPOPROTEIN"/>
    <property type="match status" value="1"/>
</dbReference>
<dbReference type="EMBL" id="JAAXYO010000066">
    <property type="protein sequence ID" value="MBU2787786.1"/>
    <property type="molecule type" value="Genomic_DNA"/>
</dbReference>
<sequence length="318" mass="35115">MKQANGRLKNTLLATGALLWAAGACVSWAAVPEKYDCPALALSKYNYDGLVELCNKDPQTPFQNACWVDYNYKPKAWVDNPSLLDSTVQVHFRRDLLRAGKNTPYCKALIDTQGPYERKLIACGKNGPCVVQVMGERSRQLAGIEKRYTAPGVTREAFEAFLGKEGSLRLDDGQTLEQRAIRGLSISPLPYAPLAEDLTISWGFEPHNAQLQSVLFSGAQGKVFALALVDKLYYEGEGKTALPKDARIRLFVRDPGQLARILPGLQAWAAADALGMDVACNKPGVCEHWRQYPMPITAYRLPLPKINTPVPALGRFHQ</sequence>
<keyword evidence="3" id="KW-1185">Reference proteome</keyword>
<protein>
    <submittedName>
        <fullName evidence="2">Uncharacterized protein</fullName>
    </submittedName>
</protein>
<evidence type="ECO:0000313" key="3">
    <source>
        <dbReference type="Proteomes" id="UP001197378"/>
    </source>
</evidence>
<feature type="signal peptide" evidence="1">
    <location>
        <begin position="1"/>
        <end position="29"/>
    </location>
</feature>
<accession>A0AAE2YPC7</accession>
<reference evidence="2" key="1">
    <citation type="journal article" date="2021" name="ISME J.">
        <title>Genomic evolution of the class Acidithiobacillia: deep-branching Proteobacteria living in extreme acidic conditions.</title>
        <authorList>
            <person name="Moya-Beltran A."/>
            <person name="Beard S."/>
            <person name="Rojas-Villalobos C."/>
            <person name="Issotta F."/>
            <person name="Gallardo Y."/>
            <person name="Ulloa R."/>
            <person name="Giaveno A."/>
            <person name="Degli Esposti M."/>
            <person name="Johnson D.B."/>
            <person name="Quatrini R."/>
        </authorList>
    </citation>
    <scope>NUCLEOTIDE SEQUENCE</scope>
    <source>
        <strain evidence="2">VAN18-1</strain>
    </source>
</reference>
<comment type="caution">
    <text evidence="2">The sequence shown here is derived from an EMBL/GenBank/DDBJ whole genome shotgun (WGS) entry which is preliminary data.</text>
</comment>
<gene>
    <name evidence="2" type="ORF">HFQ13_06150</name>
</gene>
<dbReference type="RefSeq" id="WP_215873284.1">
    <property type="nucleotide sequence ID" value="NZ_JAAXYO010000066.1"/>
</dbReference>
<proteinExistence type="predicted"/>
<dbReference type="AlphaFoldDB" id="A0AAE2YPC7"/>
<dbReference type="Proteomes" id="UP001197378">
    <property type="component" value="Unassembled WGS sequence"/>
</dbReference>
<keyword evidence="1" id="KW-0732">Signal</keyword>
<name>A0AAE2YPC7_9PROT</name>